<accession>A0AAN7B6R7</accession>
<gene>
    <name evidence="2" type="ORF">QBC37DRAFT_389045</name>
</gene>
<protein>
    <submittedName>
        <fullName evidence="2">Uncharacterized protein</fullName>
    </submittedName>
</protein>
<evidence type="ECO:0000313" key="2">
    <source>
        <dbReference type="EMBL" id="KAK4212137.1"/>
    </source>
</evidence>
<feature type="chain" id="PRO_5042882405" evidence="1">
    <location>
        <begin position="18"/>
        <end position="97"/>
    </location>
</feature>
<organism evidence="2 3">
    <name type="scientific">Rhypophila decipiens</name>
    <dbReference type="NCBI Taxonomy" id="261697"/>
    <lineage>
        <taxon>Eukaryota</taxon>
        <taxon>Fungi</taxon>
        <taxon>Dikarya</taxon>
        <taxon>Ascomycota</taxon>
        <taxon>Pezizomycotina</taxon>
        <taxon>Sordariomycetes</taxon>
        <taxon>Sordariomycetidae</taxon>
        <taxon>Sordariales</taxon>
        <taxon>Naviculisporaceae</taxon>
        <taxon>Rhypophila</taxon>
    </lineage>
</organism>
<sequence>MRAFTAVLLSLAAIASAAPSAGNNAADALEARQECIYSCGCSAVNGVPGNTQGCCTTTGGTFDGNLCGGLTVTSHTTFKGCCAGGNAVCFAPRGCPL</sequence>
<feature type="signal peptide" evidence="1">
    <location>
        <begin position="1"/>
        <end position="17"/>
    </location>
</feature>
<evidence type="ECO:0000313" key="3">
    <source>
        <dbReference type="Proteomes" id="UP001301769"/>
    </source>
</evidence>
<reference evidence="2" key="1">
    <citation type="journal article" date="2023" name="Mol. Phylogenet. Evol.">
        <title>Genome-scale phylogeny and comparative genomics of the fungal order Sordariales.</title>
        <authorList>
            <person name="Hensen N."/>
            <person name="Bonometti L."/>
            <person name="Westerberg I."/>
            <person name="Brannstrom I.O."/>
            <person name="Guillou S."/>
            <person name="Cros-Aarteil S."/>
            <person name="Calhoun S."/>
            <person name="Haridas S."/>
            <person name="Kuo A."/>
            <person name="Mondo S."/>
            <person name="Pangilinan J."/>
            <person name="Riley R."/>
            <person name="LaButti K."/>
            <person name="Andreopoulos B."/>
            <person name="Lipzen A."/>
            <person name="Chen C."/>
            <person name="Yan M."/>
            <person name="Daum C."/>
            <person name="Ng V."/>
            <person name="Clum A."/>
            <person name="Steindorff A."/>
            <person name="Ohm R.A."/>
            <person name="Martin F."/>
            <person name="Silar P."/>
            <person name="Natvig D.O."/>
            <person name="Lalanne C."/>
            <person name="Gautier V."/>
            <person name="Ament-Velasquez S.L."/>
            <person name="Kruys A."/>
            <person name="Hutchinson M.I."/>
            <person name="Powell A.J."/>
            <person name="Barry K."/>
            <person name="Miller A.N."/>
            <person name="Grigoriev I.V."/>
            <person name="Debuchy R."/>
            <person name="Gladieux P."/>
            <person name="Hiltunen Thoren M."/>
            <person name="Johannesson H."/>
        </authorList>
    </citation>
    <scope>NUCLEOTIDE SEQUENCE</scope>
    <source>
        <strain evidence="2">PSN293</strain>
    </source>
</reference>
<reference evidence="2" key="2">
    <citation type="submission" date="2023-05" db="EMBL/GenBank/DDBJ databases">
        <authorList>
            <consortium name="Lawrence Berkeley National Laboratory"/>
            <person name="Steindorff A."/>
            <person name="Hensen N."/>
            <person name="Bonometti L."/>
            <person name="Westerberg I."/>
            <person name="Brannstrom I.O."/>
            <person name="Guillou S."/>
            <person name="Cros-Aarteil S."/>
            <person name="Calhoun S."/>
            <person name="Haridas S."/>
            <person name="Kuo A."/>
            <person name="Mondo S."/>
            <person name="Pangilinan J."/>
            <person name="Riley R."/>
            <person name="Labutti K."/>
            <person name="Andreopoulos B."/>
            <person name="Lipzen A."/>
            <person name="Chen C."/>
            <person name="Yanf M."/>
            <person name="Daum C."/>
            <person name="Ng V."/>
            <person name="Clum A."/>
            <person name="Ohm R."/>
            <person name="Martin F."/>
            <person name="Silar P."/>
            <person name="Natvig D."/>
            <person name="Lalanne C."/>
            <person name="Gautier V."/>
            <person name="Ament-Velasquez S.L."/>
            <person name="Kruys A."/>
            <person name="Hutchinson M.I."/>
            <person name="Powell A.J."/>
            <person name="Barry K."/>
            <person name="Miller A.N."/>
            <person name="Grigoriev I.V."/>
            <person name="Debuchy R."/>
            <person name="Gladieux P."/>
            <person name="Thoren M.H."/>
            <person name="Johannesson H."/>
        </authorList>
    </citation>
    <scope>NUCLEOTIDE SEQUENCE</scope>
    <source>
        <strain evidence="2">PSN293</strain>
    </source>
</reference>
<name>A0AAN7B6R7_9PEZI</name>
<dbReference type="EMBL" id="MU858133">
    <property type="protein sequence ID" value="KAK4212137.1"/>
    <property type="molecule type" value="Genomic_DNA"/>
</dbReference>
<comment type="caution">
    <text evidence="2">The sequence shown here is derived from an EMBL/GenBank/DDBJ whole genome shotgun (WGS) entry which is preliminary data.</text>
</comment>
<dbReference type="Proteomes" id="UP001301769">
    <property type="component" value="Unassembled WGS sequence"/>
</dbReference>
<keyword evidence="1" id="KW-0732">Signal</keyword>
<proteinExistence type="predicted"/>
<dbReference type="AlphaFoldDB" id="A0AAN7B6R7"/>
<keyword evidence="3" id="KW-1185">Reference proteome</keyword>
<evidence type="ECO:0000256" key="1">
    <source>
        <dbReference type="SAM" id="SignalP"/>
    </source>
</evidence>